<evidence type="ECO:0000256" key="7">
    <source>
        <dbReference type="ARBA" id="ARBA00022786"/>
    </source>
</evidence>
<dbReference type="GO" id="GO:0008270">
    <property type="term" value="F:zinc ion binding"/>
    <property type="evidence" value="ECO:0007669"/>
    <property type="project" value="UniProtKB-KW"/>
</dbReference>
<keyword evidence="12" id="KW-1185">Reference proteome</keyword>
<keyword evidence="3" id="KW-0808">Transferase</keyword>
<accession>A0A7G2CPC0</accession>
<proteinExistence type="predicted"/>
<evidence type="ECO:0000256" key="5">
    <source>
        <dbReference type="ARBA" id="ARBA00022737"/>
    </source>
</evidence>
<dbReference type="GO" id="GO:0061630">
    <property type="term" value="F:ubiquitin protein ligase activity"/>
    <property type="evidence" value="ECO:0007669"/>
    <property type="project" value="UniProtKB-EC"/>
</dbReference>
<dbReference type="Pfam" id="PF22191">
    <property type="entry name" value="IBR_1"/>
    <property type="match status" value="1"/>
</dbReference>
<protein>
    <recommendedName>
        <fullName evidence="2">RBR-type E3 ubiquitin transferase</fullName>
        <ecNumber evidence="2">2.3.2.31</ecNumber>
    </recommendedName>
</protein>
<dbReference type="AlphaFoldDB" id="A0A7G2CPC0"/>
<dbReference type="VEuPathDB" id="TriTrypDB:ADEAN_000922800"/>
<evidence type="ECO:0000256" key="6">
    <source>
        <dbReference type="ARBA" id="ARBA00022771"/>
    </source>
</evidence>
<dbReference type="EC" id="2.3.2.31" evidence="2"/>
<dbReference type="InterPro" id="IPR002867">
    <property type="entry name" value="IBR_dom"/>
</dbReference>
<dbReference type="EMBL" id="LR877166">
    <property type="protein sequence ID" value="CAD2221696.1"/>
    <property type="molecule type" value="Genomic_DNA"/>
</dbReference>
<keyword evidence="5" id="KW-0677">Repeat</keyword>
<evidence type="ECO:0000256" key="8">
    <source>
        <dbReference type="ARBA" id="ARBA00022833"/>
    </source>
</evidence>
<dbReference type="InterPro" id="IPR044066">
    <property type="entry name" value="TRIAD_supradom"/>
</dbReference>
<dbReference type="InterPro" id="IPR031127">
    <property type="entry name" value="E3_UB_ligase_RBR"/>
</dbReference>
<evidence type="ECO:0000259" key="10">
    <source>
        <dbReference type="PROSITE" id="PS51873"/>
    </source>
</evidence>
<keyword evidence="7" id="KW-0833">Ubl conjugation pathway</keyword>
<feature type="domain" description="RING-type" evidence="10">
    <location>
        <begin position="1"/>
        <end position="213"/>
    </location>
</feature>
<comment type="catalytic activity">
    <reaction evidence="1">
        <text>[E2 ubiquitin-conjugating enzyme]-S-ubiquitinyl-L-cysteine + [acceptor protein]-L-lysine = [E2 ubiquitin-conjugating enzyme]-L-cysteine + [acceptor protein]-N(6)-ubiquitinyl-L-lysine.</text>
        <dbReference type="EC" id="2.3.2.31"/>
    </reaction>
</comment>
<dbReference type="SUPFAM" id="SSF57850">
    <property type="entry name" value="RING/U-box"/>
    <property type="match status" value="1"/>
</dbReference>
<dbReference type="Proteomes" id="UP000515908">
    <property type="component" value="Chromosome 22"/>
</dbReference>
<dbReference type="GO" id="GO:0016567">
    <property type="term" value="P:protein ubiquitination"/>
    <property type="evidence" value="ECO:0007669"/>
    <property type="project" value="InterPro"/>
</dbReference>
<dbReference type="PROSITE" id="PS51873">
    <property type="entry name" value="TRIAD"/>
    <property type="match status" value="1"/>
</dbReference>
<keyword evidence="8" id="KW-0862">Zinc</keyword>
<name>A0A7G2CPC0_9TRYP</name>
<evidence type="ECO:0000256" key="4">
    <source>
        <dbReference type="ARBA" id="ARBA00022723"/>
    </source>
</evidence>
<evidence type="ECO:0000256" key="9">
    <source>
        <dbReference type="SAM" id="Coils"/>
    </source>
</evidence>
<dbReference type="Gene3D" id="1.20.120.1750">
    <property type="match status" value="1"/>
</dbReference>
<dbReference type="PANTHER" id="PTHR11685">
    <property type="entry name" value="RBR FAMILY RING FINGER AND IBR DOMAIN-CONTAINING"/>
    <property type="match status" value="1"/>
</dbReference>
<evidence type="ECO:0000256" key="1">
    <source>
        <dbReference type="ARBA" id="ARBA00001798"/>
    </source>
</evidence>
<gene>
    <name evidence="11" type="ORF">ADEAN_000922800</name>
</gene>
<sequence length="404" mass="45436">MTADCPCLLSFQAIHTLLVEDPALPPAERDNKQKQVLTAYLDPYVRRHKRLTWCPGEACQGGSVISIPAQVSLSTERCTGVVCRQCHTRFCFHCEATSERLRALDSMRGQVDTAKNNNSNEEQEESMADVVLHTPSRCQSLRSFQLHANNDGASLYAILSTSLYCPSCKTRITRTTGCNHMTCSQCRYEFCYVCLGKWSEHANGNYYSCANAGGAGSNTANRFLEMNLKNINEGTPAEQKLNRFVINYKKYSSHLDSLQLDRRALRRRVKEVRTLQFNTDVAAREGVSVQSVLDLLDSLDRTLQVSRKILANSYVEIFELNIVEFGSNNNNDSANNEGRSVDELILFRKGLLESETEYLSKLLRSLVTEDVYEVVLGAGNLITETKQKITKTQENIKIVLADWS</sequence>
<evidence type="ECO:0000313" key="11">
    <source>
        <dbReference type="EMBL" id="CAD2221696.1"/>
    </source>
</evidence>
<dbReference type="SMART" id="SM00647">
    <property type="entry name" value="IBR"/>
    <property type="match status" value="2"/>
</dbReference>
<dbReference type="Pfam" id="PF01485">
    <property type="entry name" value="IBR"/>
    <property type="match status" value="1"/>
</dbReference>
<organism evidence="11 12">
    <name type="scientific">Angomonas deanei</name>
    <dbReference type="NCBI Taxonomy" id="59799"/>
    <lineage>
        <taxon>Eukaryota</taxon>
        <taxon>Discoba</taxon>
        <taxon>Euglenozoa</taxon>
        <taxon>Kinetoplastea</taxon>
        <taxon>Metakinetoplastina</taxon>
        <taxon>Trypanosomatida</taxon>
        <taxon>Trypanosomatidae</taxon>
        <taxon>Strigomonadinae</taxon>
        <taxon>Angomonas</taxon>
    </lineage>
</organism>
<reference evidence="11 12" key="1">
    <citation type="submission" date="2020-08" db="EMBL/GenBank/DDBJ databases">
        <authorList>
            <person name="Newling K."/>
            <person name="Davey J."/>
            <person name="Forrester S."/>
        </authorList>
    </citation>
    <scope>NUCLEOTIDE SEQUENCE [LARGE SCALE GENOMIC DNA]</scope>
    <source>
        <strain evidence="12">Crithidia deanei Carvalho (ATCC PRA-265)</strain>
    </source>
</reference>
<keyword evidence="6" id="KW-0863">Zinc-finger</keyword>
<evidence type="ECO:0000256" key="3">
    <source>
        <dbReference type="ARBA" id="ARBA00022679"/>
    </source>
</evidence>
<feature type="coiled-coil region" evidence="9">
    <location>
        <begin position="248"/>
        <end position="275"/>
    </location>
</feature>
<evidence type="ECO:0000256" key="2">
    <source>
        <dbReference type="ARBA" id="ARBA00012251"/>
    </source>
</evidence>
<keyword evidence="9" id="KW-0175">Coiled coil</keyword>
<evidence type="ECO:0000313" key="12">
    <source>
        <dbReference type="Proteomes" id="UP000515908"/>
    </source>
</evidence>
<keyword evidence="4" id="KW-0479">Metal-binding</keyword>